<feature type="non-terminal residue" evidence="1">
    <location>
        <position position="205"/>
    </location>
</feature>
<gene>
    <name evidence="1" type="ORF">X975_03333</name>
</gene>
<sequence>MPPMTDSPLLLGLPFERRFTSMAIPRRAFAKAVPPNGKLPCSAIVVQARALLATSAPKAASVTPMDGGLSESSLRGCLETTDTGPLVLPFETVLSASLEVGTSLLPPSPSDSSFIVTFQPAAYGSPSSPLHSQPRSQPPYQWSLPLLPHSESARAHTSSSLPLLLMRSPKALFQPQVKKKYTNLSYDLVFSVVIASRSFSLTRYS</sequence>
<keyword evidence="2" id="KW-1185">Reference proteome</keyword>
<organism evidence="1 2">
    <name type="scientific">Stegodyphus mimosarum</name>
    <name type="common">African social velvet spider</name>
    <dbReference type="NCBI Taxonomy" id="407821"/>
    <lineage>
        <taxon>Eukaryota</taxon>
        <taxon>Metazoa</taxon>
        <taxon>Ecdysozoa</taxon>
        <taxon>Arthropoda</taxon>
        <taxon>Chelicerata</taxon>
        <taxon>Arachnida</taxon>
        <taxon>Araneae</taxon>
        <taxon>Araneomorphae</taxon>
        <taxon>Entelegynae</taxon>
        <taxon>Eresoidea</taxon>
        <taxon>Eresidae</taxon>
        <taxon>Stegodyphus</taxon>
    </lineage>
</organism>
<reference evidence="1 2" key="1">
    <citation type="submission" date="2013-11" db="EMBL/GenBank/DDBJ databases">
        <title>Genome sequencing of Stegodyphus mimosarum.</title>
        <authorList>
            <person name="Bechsgaard J."/>
        </authorList>
    </citation>
    <scope>NUCLEOTIDE SEQUENCE [LARGE SCALE GENOMIC DNA]</scope>
</reference>
<proteinExistence type="predicted"/>
<dbReference type="Proteomes" id="UP000054359">
    <property type="component" value="Unassembled WGS sequence"/>
</dbReference>
<dbReference type="AlphaFoldDB" id="A0A087TNP2"/>
<protein>
    <submittedName>
        <fullName evidence="1">Uncharacterized protein</fullName>
    </submittedName>
</protein>
<evidence type="ECO:0000313" key="1">
    <source>
        <dbReference type="EMBL" id="KFM66731.1"/>
    </source>
</evidence>
<name>A0A087TNP2_STEMI</name>
<evidence type="ECO:0000313" key="2">
    <source>
        <dbReference type="Proteomes" id="UP000054359"/>
    </source>
</evidence>
<accession>A0A087TNP2</accession>
<dbReference type="EMBL" id="KK116077">
    <property type="protein sequence ID" value="KFM66731.1"/>
    <property type="molecule type" value="Genomic_DNA"/>
</dbReference>